<dbReference type="KEGG" id="tko:TK0922"/>
<dbReference type="OrthoDB" id="371681at2157"/>
<dbReference type="InterPro" id="IPR019270">
    <property type="entry name" value="DUF2283"/>
</dbReference>
<accession>Q5JI63</accession>
<organism evidence="1 2">
    <name type="scientific">Thermococcus kodakarensis (strain ATCC BAA-918 / JCM 12380 / KOD1)</name>
    <name type="common">Pyrococcus kodakaraensis (strain KOD1)</name>
    <dbReference type="NCBI Taxonomy" id="69014"/>
    <lineage>
        <taxon>Archaea</taxon>
        <taxon>Methanobacteriati</taxon>
        <taxon>Methanobacteriota</taxon>
        <taxon>Thermococci</taxon>
        <taxon>Thermococcales</taxon>
        <taxon>Thermococcaceae</taxon>
        <taxon>Thermococcus</taxon>
    </lineage>
</organism>
<evidence type="ECO:0000313" key="2">
    <source>
        <dbReference type="Proteomes" id="UP000000536"/>
    </source>
</evidence>
<evidence type="ECO:0008006" key="3">
    <source>
        <dbReference type="Google" id="ProtNLM"/>
    </source>
</evidence>
<gene>
    <name evidence="1" type="ordered locus">TK0922</name>
</gene>
<dbReference type="PANTHER" id="PTHR37029">
    <property type="entry name" value="SSR1768 PROTEIN"/>
    <property type="match status" value="1"/>
</dbReference>
<dbReference type="AlphaFoldDB" id="Q5JI63"/>
<dbReference type="Pfam" id="PF10049">
    <property type="entry name" value="DUF2283"/>
    <property type="match status" value="1"/>
</dbReference>
<dbReference type="Proteomes" id="UP000000536">
    <property type="component" value="Chromosome"/>
</dbReference>
<dbReference type="EMBL" id="AP006878">
    <property type="protein sequence ID" value="BAD85111.1"/>
    <property type="molecule type" value="Genomic_DNA"/>
</dbReference>
<keyword evidence="2" id="KW-1185">Reference proteome</keyword>
<dbReference type="EnsemblBacteria" id="BAD85111">
    <property type="protein sequence ID" value="BAD85111"/>
    <property type="gene ID" value="TK0922"/>
</dbReference>
<proteinExistence type="predicted"/>
<dbReference type="GeneID" id="78447436"/>
<dbReference type="PANTHER" id="PTHR37029:SF1">
    <property type="entry name" value="SSR1768 PROTEIN"/>
    <property type="match status" value="1"/>
</dbReference>
<dbReference type="STRING" id="69014.TK0922"/>
<dbReference type="PhylomeDB" id="Q5JI63"/>
<protein>
    <recommendedName>
        <fullName evidence="3">DUF2283 domain-containing protein</fullName>
    </recommendedName>
</protein>
<dbReference type="InParanoid" id="Q5JI63"/>
<evidence type="ECO:0000313" key="1">
    <source>
        <dbReference type="EMBL" id="BAD85111.1"/>
    </source>
</evidence>
<dbReference type="HOGENOM" id="CLU_166740_2_0_2"/>
<dbReference type="eggNOG" id="arCOG02270">
    <property type="taxonomic scope" value="Archaea"/>
</dbReference>
<name>Q5JI63_THEKO</name>
<reference evidence="1 2" key="1">
    <citation type="journal article" date="2005" name="Genome Res.">
        <title>Complete genome sequence of the hyperthermophilic archaeon Thermococcus kodakaraensis KOD1 and comparison with Pyrococcus genomes.</title>
        <authorList>
            <person name="Fukui T."/>
            <person name="Atomi H."/>
            <person name="Kanai T."/>
            <person name="Matsumi R."/>
            <person name="Fujiwara S."/>
            <person name="Imanaka T."/>
        </authorList>
    </citation>
    <scope>NUCLEOTIDE SEQUENCE [LARGE SCALE GENOMIC DNA]</scope>
    <source>
        <strain evidence="2">ATCC BAA-918 / JCM 12380 / KOD1</strain>
    </source>
</reference>
<sequence>MSEEIIVKYDPNVDILYIQLSPKKPVDADMKGDVVMDLDENGEVVGIEIWRARELVLPEFLKFIERVKEEGKAVESQG</sequence>
<dbReference type="PATRIC" id="fig|69014.16.peg.900"/>
<dbReference type="RefSeq" id="WP_011249873.1">
    <property type="nucleotide sequence ID" value="NC_006624.1"/>
</dbReference>